<feature type="compositionally biased region" description="Low complexity" evidence="1">
    <location>
        <begin position="182"/>
        <end position="197"/>
    </location>
</feature>
<feature type="region of interest" description="Disordered" evidence="1">
    <location>
        <begin position="175"/>
        <end position="234"/>
    </location>
</feature>
<comment type="caution">
    <text evidence="2">The sequence shown here is derived from an EMBL/GenBank/DDBJ whole genome shotgun (WGS) entry which is preliminary data.</text>
</comment>
<name>A0AAV9URG1_9PEZI</name>
<keyword evidence="3" id="KW-1185">Reference proteome</keyword>
<dbReference type="AlphaFoldDB" id="A0AAV9URG1"/>
<reference evidence="2 3" key="1">
    <citation type="submission" date="2019-10" db="EMBL/GenBank/DDBJ databases">
        <authorList>
            <person name="Palmer J.M."/>
        </authorList>
    </citation>
    <scope>NUCLEOTIDE SEQUENCE [LARGE SCALE GENOMIC DNA]</scope>
    <source>
        <strain evidence="2 3">TWF696</strain>
    </source>
</reference>
<accession>A0AAV9URG1</accession>
<feature type="compositionally biased region" description="Polar residues" evidence="1">
    <location>
        <begin position="69"/>
        <end position="82"/>
    </location>
</feature>
<proteinExistence type="predicted"/>
<sequence>MMQLRPFSNPFARRMLDKKPVAPQLVFIEEDAALVSEPEDFSETSPNTRPIDIPSLGASEKYKSKPLSELSNEDSGAMSDTQKSSPKSSPKKIIENQAVAPPNEQALADGVKRVKIDIPAKELSKTVDDGSLVASKRMPPRIRRSSTTIFSHSTTTPVNPPLENNSRRLFSLPSILDEDQRPSSSSSRATSIVSRSGPVPPPKPFFRPQALQRRATTPAEAQPSRQTAAAAKSNHRITLPSLDVVQTTYSQGQMYRESELLLDIFNTFKNNWPDRPYAVINHLRNSLLLAIAVYDDPAPLFATDHGGSASVKEVVCRYRRHRPANLKRSASRKQEQQSIDLCLVLWRPAFMSFREQCVLQETQRYRARQSAQSSEWPGAQRVTWYPSWELSSNLSENMAEVFSAEKERVESEGGELTFDLAVADSDWC</sequence>
<evidence type="ECO:0000313" key="3">
    <source>
        <dbReference type="Proteomes" id="UP001375240"/>
    </source>
</evidence>
<gene>
    <name evidence="2" type="ORF">TWF696_007480</name>
</gene>
<evidence type="ECO:0000256" key="1">
    <source>
        <dbReference type="SAM" id="MobiDB-lite"/>
    </source>
</evidence>
<protein>
    <submittedName>
        <fullName evidence="2">Uncharacterized protein</fullName>
    </submittedName>
</protein>
<feature type="region of interest" description="Disordered" evidence="1">
    <location>
        <begin position="36"/>
        <end position="106"/>
    </location>
</feature>
<organism evidence="2 3">
    <name type="scientific">Orbilia brochopaga</name>
    <dbReference type="NCBI Taxonomy" id="3140254"/>
    <lineage>
        <taxon>Eukaryota</taxon>
        <taxon>Fungi</taxon>
        <taxon>Dikarya</taxon>
        <taxon>Ascomycota</taxon>
        <taxon>Pezizomycotina</taxon>
        <taxon>Orbiliomycetes</taxon>
        <taxon>Orbiliales</taxon>
        <taxon>Orbiliaceae</taxon>
        <taxon>Orbilia</taxon>
    </lineage>
</organism>
<dbReference type="EMBL" id="JAVHNQ010000006">
    <property type="protein sequence ID" value="KAK6343821.1"/>
    <property type="molecule type" value="Genomic_DNA"/>
</dbReference>
<evidence type="ECO:0000313" key="2">
    <source>
        <dbReference type="EMBL" id="KAK6343821.1"/>
    </source>
</evidence>
<dbReference type="Proteomes" id="UP001375240">
    <property type="component" value="Unassembled WGS sequence"/>
</dbReference>